<evidence type="ECO:0000313" key="1">
    <source>
        <dbReference type="EnsemblMetazoa" id="GBRI027132-PA"/>
    </source>
</evidence>
<name>A0A1A9WPI4_9MUSC</name>
<keyword evidence="2" id="KW-1185">Reference proteome</keyword>
<dbReference type="EnsemblMetazoa" id="GBRI027132-RA">
    <property type="protein sequence ID" value="GBRI027132-PA"/>
    <property type="gene ID" value="GBRI027132"/>
</dbReference>
<evidence type="ECO:0000313" key="2">
    <source>
        <dbReference type="Proteomes" id="UP000091820"/>
    </source>
</evidence>
<dbReference type="VEuPathDB" id="VectorBase:GBRI027132"/>
<protein>
    <submittedName>
        <fullName evidence="1">Uncharacterized protein</fullName>
    </submittedName>
</protein>
<proteinExistence type="predicted"/>
<accession>A0A1A9WPI4</accession>
<organism evidence="1 2">
    <name type="scientific">Glossina brevipalpis</name>
    <dbReference type="NCBI Taxonomy" id="37001"/>
    <lineage>
        <taxon>Eukaryota</taxon>
        <taxon>Metazoa</taxon>
        <taxon>Ecdysozoa</taxon>
        <taxon>Arthropoda</taxon>
        <taxon>Hexapoda</taxon>
        <taxon>Insecta</taxon>
        <taxon>Pterygota</taxon>
        <taxon>Neoptera</taxon>
        <taxon>Endopterygota</taxon>
        <taxon>Diptera</taxon>
        <taxon>Brachycera</taxon>
        <taxon>Muscomorpha</taxon>
        <taxon>Hippoboscoidea</taxon>
        <taxon>Glossinidae</taxon>
        <taxon>Glossina</taxon>
    </lineage>
</organism>
<dbReference type="Proteomes" id="UP000091820">
    <property type="component" value="Unassembled WGS sequence"/>
</dbReference>
<reference evidence="1" key="2">
    <citation type="submission" date="2020-05" db="UniProtKB">
        <authorList>
            <consortium name="EnsemblMetazoa"/>
        </authorList>
    </citation>
    <scope>IDENTIFICATION</scope>
    <source>
        <strain evidence="1">IAEA</strain>
    </source>
</reference>
<reference evidence="2" key="1">
    <citation type="submission" date="2014-03" db="EMBL/GenBank/DDBJ databases">
        <authorList>
            <person name="Aksoy S."/>
            <person name="Warren W."/>
            <person name="Wilson R.K."/>
        </authorList>
    </citation>
    <scope>NUCLEOTIDE SEQUENCE [LARGE SCALE GENOMIC DNA]</scope>
    <source>
        <strain evidence="2">IAEA</strain>
    </source>
</reference>
<sequence>MINTYYRAGSSSSSGKVTKVNRITQTVLLLSTAVLLPATTTIHTAAVVSTFVSTSFTNTLSTIPIYKPICVWLCKKKKKIDPYKFLLRFYLKQIHQQFFIVTLIIQYETEVI</sequence>
<dbReference type="AlphaFoldDB" id="A0A1A9WPI4"/>